<dbReference type="KEGG" id="elut:CKA38_01080"/>
<evidence type="ECO:0000313" key="4">
    <source>
        <dbReference type="Proteomes" id="UP000244896"/>
    </source>
</evidence>
<dbReference type="OrthoDB" id="190435at2"/>
<organism evidence="3 4">
    <name type="scientific">Ereboglobus luteus</name>
    <dbReference type="NCBI Taxonomy" id="1796921"/>
    <lineage>
        <taxon>Bacteria</taxon>
        <taxon>Pseudomonadati</taxon>
        <taxon>Verrucomicrobiota</taxon>
        <taxon>Opitutia</taxon>
        <taxon>Opitutales</taxon>
        <taxon>Opitutaceae</taxon>
        <taxon>Ereboglobus</taxon>
    </lineage>
</organism>
<dbReference type="Pfam" id="PF19783">
    <property type="entry name" value="DUF6268"/>
    <property type="match status" value="1"/>
</dbReference>
<keyword evidence="1" id="KW-0732">Signal</keyword>
<feature type="chain" id="PRO_5015933464" description="DUF6268 domain-containing protein" evidence="1">
    <location>
        <begin position="25"/>
        <end position="298"/>
    </location>
</feature>
<evidence type="ECO:0000259" key="2">
    <source>
        <dbReference type="Pfam" id="PF19783"/>
    </source>
</evidence>
<keyword evidence="4" id="KW-1185">Reference proteome</keyword>
<evidence type="ECO:0000256" key="1">
    <source>
        <dbReference type="SAM" id="SignalP"/>
    </source>
</evidence>
<dbReference type="AlphaFoldDB" id="A0A2U8DZK9"/>
<sequence length="298" mass="32562">MKTRPLAPLAAFLIAVFASLHAHAQTTSATFHPSLLESLSASYSYSGKSGYKHNETSGETSVNNFSLSASGRLALGKATFLGFGAAFSINEIDSDDSVPTPERLGEITANIGITQVFSEKWRGAIFARPGYYGDFEHYTWRTINVPVMAIANYTQSNGTMWAFGVSVNPFGEYPVLPVVSMRCALAENWSLNLGFPRIGVMWQATKALELGLGATAQGGGYRTTKAPGKTNRADLANTYVNYREIRVGMNASYKVARRVSLSLEAGWMVDRRFDYHDIDYELKGKSSAYITAGVNIRM</sequence>
<proteinExistence type="predicted"/>
<feature type="signal peptide" evidence="1">
    <location>
        <begin position="1"/>
        <end position="24"/>
    </location>
</feature>
<gene>
    <name evidence="3" type="ORF">CKA38_01080</name>
</gene>
<dbReference type="EMBL" id="CP023004">
    <property type="protein sequence ID" value="AWI08043.1"/>
    <property type="molecule type" value="Genomic_DNA"/>
</dbReference>
<feature type="domain" description="DUF6268" evidence="2">
    <location>
        <begin position="23"/>
        <end position="277"/>
    </location>
</feature>
<dbReference type="RefSeq" id="WP_152032597.1">
    <property type="nucleotide sequence ID" value="NZ_CP023004.1"/>
</dbReference>
<evidence type="ECO:0000313" key="3">
    <source>
        <dbReference type="EMBL" id="AWI08043.1"/>
    </source>
</evidence>
<dbReference type="Proteomes" id="UP000244896">
    <property type="component" value="Chromosome"/>
</dbReference>
<dbReference type="InterPro" id="IPR046235">
    <property type="entry name" value="DUF6268"/>
</dbReference>
<reference evidence="3 4" key="1">
    <citation type="journal article" date="2018" name="Syst. Appl. Microbiol.">
        <title>Ereboglobus luteus gen. nov. sp. nov. from cockroach guts, and new insights into the oxygen relationship of the genera Opitutus and Didymococcus (Verrucomicrobia: Opitutaceae).</title>
        <authorList>
            <person name="Tegtmeier D."/>
            <person name="Belitz A."/>
            <person name="Radek R."/>
            <person name="Heimerl T."/>
            <person name="Brune A."/>
        </authorList>
    </citation>
    <scope>NUCLEOTIDE SEQUENCE [LARGE SCALE GENOMIC DNA]</scope>
    <source>
        <strain evidence="3 4">Ho45</strain>
    </source>
</reference>
<protein>
    <recommendedName>
        <fullName evidence="2">DUF6268 domain-containing protein</fullName>
    </recommendedName>
</protein>
<name>A0A2U8DZK9_9BACT</name>
<accession>A0A2U8DZK9</accession>